<dbReference type="eggNOG" id="COG5000">
    <property type="taxonomic scope" value="Bacteria"/>
</dbReference>
<dbReference type="PANTHER" id="PTHR42878:SF15">
    <property type="entry name" value="BACTERIOPHYTOCHROME"/>
    <property type="match status" value="1"/>
</dbReference>
<dbReference type="Gene3D" id="3.30.565.10">
    <property type="entry name" value="Histidine kinase-like ATPase, C-terminal domain"/>
    <property type="match status" value="1"/>
</dbReference>
<accession>F4QLM7</accession>
<dbReference type="InterPro" id="IPR003594">
    <property type="entry name" value="HATPase_dom"/>
</dbReference>
<dbReference type="GO" id="GO:0000156">
    <property type="term" value="F:phosphorelay response regulator activity"/>
    <property type="evidence" value="ECO:0007669"/>
    <property type="project" value="TreeGrafter"/>
</dbReference>
<dbReference type="PANTHER" id="PTHR42878">
    <property type="entry name" value="TWO-COMPONENT HISTIDINE KINASE"/>
    <property type="match status" value="1"/>
</dbReference>
<protein>
    <recommendedName>
        <fullName evidence="2">histidine kinase</fullName>
        <ecNumber evidence="2">2.7.13.3</ecNumber>
    </recommendedName>
</protein>
<organism evidence="8 9">
    <name type="scientific">Asticcacaulis biprosthecium C19</name>
    <dbReference type="NCBI Taxonomy" id="715226"/>
    <lineage>
        <taxon>Bacteria</taxon>
        <taxon>Pseudomonadati</taxon>
        <taxon>Pseudomonadota</taxon>
        <taxon>Alphaproteobacteria</taxon>
        <taxon>Caulobacterales</taxon>
        <taxon>Caulobacteraceae</taxon>
        <taxon>Asticcacaulis</taxon>
    </lineage>
</organism>
<evidence type="ECO:0000259" key="7">
    <source>
        <dbReference type="PROSITE" id="PS50109"/>
    </source>
</evidence>
<proteinExistence type="predicted"/>
<dbReference type="PROSITE" id="PS51257">
    <property type="entry name" value="PROKAR_LIPOPROTEIN"/>
    <property type="match status" value="1"/>
</dbReference>
<dbReference type="InterPro" id="IPR004358">
    <property type="entry name" value="Sig_transdc_His_kin-like_C"/>
</dbReference>
<dbReference type="SMART" id="SM00387">
    <property type="entry name" value="HATPase_c"/>
    <property type="match status" value="1"/>
</dbReference>
<dbReference type="EMBL" id="GL883077">
    <property type="protein sequence ID" value="EGF93525.1"/>
    <property type="molecule type" value="Genomic_DNA"/>
</dbReference>
<dbReference type="InterPro" id="IPR050351">
    <property type="entry name" value="BphY/WalK/GraS-like"/>
</dbReference>
<keyword evidence="6" id="KW-0812">Transmembrane</keyword>
<keyword evidence="4 8" id="KW-0418">Kinase</keyword>
<dbReference type="Gene3D" id="3.30.450.20">
    <property type="entry name" value="PAS domain"/>
    <property type="match status" value="1"/>
</dbReference>
<dbReference type="InterPro" id="IPR036890">
    <property type="entry name" value="HATPase_C_sf"/>
</dbReference>
<evidence type="ECO:0000313" key="9">
    <source>
        <dbReference type="Proteomes" id="UP000006512"/>
    </source>
</evidence>
<evidence type="ECO:0000256" key="5">
    <source>
        <dbReference type="ARBA" id="ARBA00023136"/>
    </source>
</evidence>
<comment type="catalytic activity">
    <reaction evidence="1">
        <text>ATP + protein L-histidine = ADP + protein N-phospho-L-histidine.</text>
        <dbReference type="EC" id="2.7.13.3"/>
    </reaction>
</comment>
<keyword evidence="6" id="KW-1133">Transmembrane helix</keyword>
<keyword evidence="9" id="KW-1185">Reference proteome</keyword>
<sequence>MDFKAWFRLGAAQAGVFACGALCWAAAAAGHVATAVVCAVAGLILVNILLLSQRRRQSPVQRAPDATFASEQSRRRLSALVDETPSPLLLQEEDGRLIAVNRAARQMFDASSELPVATRWALLGPGDRLDSLRGQIDWRGGRYAIHKARLDHALLAILIDITPEVRAAEASALRDLLKVLNHELMNALTPVASMSRSALELIEDNTAESLALARGALGTVVARTEGLVGFVDSYRILTRLPPPDLKPVGLTPFASEIAQAFRAQWDPRGVALDLVSDVAGAIVVMDADQVRLCLTNLLNNAAEAAQDSPRPRVRLSLTLSERQVEVEVEDSGPGIEPAMAETIFLPFYTTKATGTGVGLSLARQILQGHGSSLMLRPDGDLGGAHFCFTLQRPANAANPWEAV</sequence>
<keyword evidence="5 6" id="KW-0472">Membrane</keyword>
<dbReference type="AlphaFoldDB" id="F4QLM7"/>
<evidence type="ECO:0000256" key="6">
    <source>
        <dbReference type="SAM" id="Phobius"/>
    </source>
</evidence>
<dbReference type="HOGENOM" id="CLU_000445_114_4_5"/>
<feature type="domain" description="Histidine kinase" evidence="7">
    <location>
        <begin position="179"/>
        <end position="394"/>
    </location>
</feature>
<dbReference type="GO" id="GO:0004673">
    <property type="term" value="F:protein histidine kinase activity"/>
    <property type="evidence" value="ECO:0007669"/>
    <property type="project" value="UniProtKB-EC"/>
</dbReference>
<dbReference type="GO" id="GO:0007234">
    <property type="term" value="P:osmosensory signaling via phosphorelay pathway"/>
    <property type="evidence" value="ECO:0007669"/>
    <property type="project" value="TreeGrafter"/>
</dbReference>
<reference evidence="9" key="1">
    <citation type="submission" date="2011-03" db="EMBL/GenBank/DDBJ databases">
        <title>Draft genome sequence of Brevundimonas diminuta.</title>
        <authorList>
            <person name="Brown P.J.B."/>
            <person name="Buechlein A."/>
            <person name="Hemmerich C."/>
            <person name="Brun Y.V."/>
        </authorList>
    </citation>
    <scope>NUCLEOTIDE SEQUENCE [LARGE SCALE GENOMIC DNA]</scope>
    <source>
        <strain evidence="9">C19</strain>
    </source>
</reference>
<name>F4QLM7_9CAUL</name>
<dbReference type="InterPro" id="IPR035965">
    <property type="entry name" value="PAS-like_dom_sf"/>
</dbReference>
<dbReference type="GO" id="GO:0030295">
    <property type="term" value="F:protein kinase activator activity"/>
    <property type="evidence" value="ECO:0007669"/>
    <property type="project" value="TreeGrafter"/>
</dbReference>
<feature type="transmembrane region" description="Helical" evidence="6">
    <location>
        <begin position="33"/>
        <end position="52"/>
    </location>
</feature>
<dbReference type="PRINTS" id="PR00344">
    <property type="entry name" value="BCTRLSENSOR"/>
</dbReference>
<dbReference type="EC" id="2.7.13.3" evidence="2"/>
<evidence type="ECO:0000256" key="3">
    <source>
        <dbReference type="ARBA" id="ARBA00022679"/>
    </source>
</evidence>
<dbReference type="SUPFAM" id="SSF55785">
    <property type="entry name" value="PYP-like sensor domain (PAS domain)"/>
    <property type="match status" value="1"/>
</dbReference>
<evidence type="ECO:0000256" key="4">
    <source>
        <dbReference type="ARBA" id="ARBA00022777"/>
    </source>
</evidence>
<dbReference type="RefSeq" id="WP_006272724.1">
    <property type="nucleotide sequence ID" value="NZ_GL883077.1"/>
</dbReference>
<gene>
    <name evidence="8" type="ORF">ABI_19650</name>
</gene>
<dbReference type="OrthoDB" id="1931120at2"/>
<dbReference type="SUPFAM" id="SSF55874">
    <property type="entry name" value="ATPase domain of HSP90 chaperone/DNA topoisomerase II/histidine kinase"/>
    <property type="match status" value="1"/>
</dbReference>
<dbReference type="STRING" id="715226.ABI_19650"/>
<dbReference type="PROSITE" id="PS50109">
    <property type="entry name" value="HIS_KIN"/>
    <property type="match status" value="1"/>
</dbReference>
<evidence type="ECO:0000256" key="1">
    <source>
        <dbReference type="ARBA" id="ARBA00000085"/>
    </source>
</evidence>
<dbReference type="GO" id="GO:0016020">
    <property type="term" value="C:membrane"/>
    <property type="evidence" value="ECO:0007669"/>
    <property type="project" value="UniProtKB-SubCell"/>
</dbReference>
<dbReference type="InterPro" id="IPR005467">
    <property type="entry name" value="His_kinase_dom"/>
</dbReference>
<evidence type="ECO:0000256" key="2">
    <source>
        <dbReference type="ARBA" id="ARBA00012438"/>
    </source>
</evidence>
<dbReference type="Proteomes" id="UP000006512">
    <property type="component" value="Unassembled WGS sequence"/>
</dbReference>
<feature type="transmembrane region" description="Helical" evidence="6">
    <location>
        <begin position="7"/>
        <end position="27"/>
    </location>
</feature>
<dbReference type="InterPro" id="IPR000014">
    <property type="entry name" value="PAS"/>
</dbReference>
<evidence type="ECO:0000313" key="8">
    <source>
        <dbReference type="EMBL" id="EGF93525.1"/>
    </source>
</evidence>
<keyword evidence="3" id="KW-0808">Transferase</keyword>
<dbReference type="Pfam" id="PF13188">
    <property type="entry name" value="PAS_8"/>
    <property type="match status" value="1"/>
</dbReference>
<dbReference type="Pfam" id="PF02518">
    <property type="entry name" value="HATPase_c"/>
    <property type="match status" value="1"/>
</dbReference>